<evidence type="ECO:0000313" key="3">
    <source>
        <dbReference type="Proteomes" id="UP000014264"/>
    </source>
</evidence>
<dbReference type="AlphaFoldDB" id="A0A829GK71"/>
<gene>
    <name evidence="2" type="ORF">Lpp14_15446</name>
</gene>
<accession>A0A829GK71</accession>
<proteinExistence type="predicted"/>
<keyword evidence="1" id="KW-0472">Membrane</keyword>
<organism evidence="2 3">
    <name type="scientific">Lacticaseibacillus paracasei subsp. paracasei Lpp14</name>
    <dbReference type="NCBI Taxonomy" id="1256204"/>
    <lineage>
        <taxon>Bacteria</taxon>
        <taxon>Bacillati</taxon>
        <taxon>Bacillota</taxon>
        <taxon>Bacilli</taxon>
        <taxon>Lactobacillales</taxon>
        <taxon>Lactobacillaceae</taxon>
        <taxon>Lacticaseibacillus</taxon>
    </lineage>
</organism>
<dbReference type="EMBL" id="ANJZ01000396">
    <property type="protein sequence ID" value="EPC57708.1"/>
    <property type="molecule type" value="Genomic_DNA"/>
</dbReference>
<evidence type="ECO:0000313" key="2">
    <source>
        <dbReference type="EMBL" id="EPC57708.1"/>
    </source>
</evidence>
<dbReference type="Proteomes" id="UP000014264">
    <property type="component" value="Unassembled WGS sequence"/>
</dbReference>
<evidence type="ECO:0000256" key="1">
    <source>
        <dbReference type="SAM" id="Phobius"/>
    </source>
</evidence>
<comment type="caution">
    <text evidence="2">The sequence shown here is derived from an EMBL/GenBank/DDBJ whole genome shotgun (WGS) entry which is preliminary data.</text>
</comment>
<sequence>MSSFIVGGGFLFAIVWLILSDLDLLPHISFVDRYYLIFLVIFIVVCEKKSKKQAYKLSDDEATLSL</sequence>
<protein>
    <submittedName>
        <fullName evidence="2">Uncharacterized protein</fullName>
    </submittedName>
</protein>
<reference evidence="2 3" key="1">
    <citation type="journal article" date="2013" name="PLoS ONE">
        <title>Lactobacillus paracasei comparative genomics: towards species pan-genome definition and exploitation of diversity.</title>
        <authorList>
            <person name="Smokvina T."/>
            <person name="Wels M."/>
            <person name="Polka J."/>
            <person name="Chervaux C."/>
            <person name="Brisse S."/>
            <person name="Boekhorst J."/>
            <person name="van Hylckama Vlieg J.E."/>
            <person name="Siezen R.J."/>
        </authorList>
    </citation>
    <scope>NUCLEOTIDE SEQUENCE [LARGE SCALE GENOMIC DNA]</scope>
    <source>
        <strain evidence="2 3">Lpp14</strain>
    </source>
</reference>
<keyword evidence="1" id="KW-0812">Transmembrane</keyword>
<feature type="transmembrane region" description="Helical" evidence="1">
    <location>
        <begin position="30"/>
        <end position="46"/>
    </location>
</feature>
<keyword evidence="1" id="KW-1133">Transmembrane helix</keyword>
<name>A0A829GK71_LACPA</name>